<dbReference type="OrthoDB" id="9815027at2"/>
<dbReference type="Proteomes" id="UP000445696">
    <property type="component" value="Unassembled WGS sequence"/>
</dbReference>
<feature type="domain" description="Amidohydrolase 3" evidence="1">
    <location>
        <begin position="45"/>
        <end position="535"/>
    </location>
</feature>
<dbReference type="Pfam" id="PF07969">
    <property type="entry name" value="Amidohydro_3"/>
    <property type="match status" value="1"/>
</dbReference>
<evidence type="ECO:0000313" key="2">
    <source>
        <dbReference type="EMBL" id="MZR22878.1"/>
    </source>
</evidence>
<accession>A0A845MFX5</accession>
<dbReference type="InterPro" id="IPR011059">
    <property type="entry name" value="Metal-dep_hydrolase_composite"/>
</dbReference>
<evidence type="ECO:0000313" key="3">
    <source>
        <dbReference type="Proteomes" id="UP000445696"/>
    </source>
</evidence>
<dbReference type="InterPro" id="IPR032466">
    <property type="entry name" value="Metal_Hydrolase"/>
</dbReference>
<dbReference type="GO" id="GO:0016812">
    <property type="term" value="F:hydrolase activity, acting on carbon-nitrogen (but not peptide) bonds, in cyclic amides"/>
    <property type="evidence" value="ECO:0007669"/>
    <property type="project" value="TreeGrafter"/>
</dbReference>
<dbReference type="AlphaFoldDB" id="A0A845MFX5"/>
<dbReference type="GO" id="GO:0005829">
    <property type="term" value="C:cytosol"/>
    <property type="evidence" value="ECO:0007669"/>
    <property type="project" value="TreeGrafter"/>
</dbReference>
<sequence>MTLDLKITGGMIIDGTGAPAFKGDIGIKDGRIVAIGEIDSEATREISADGFYVAPGFVDIHTHYDAQVIWDRMLSISPWHGVTTAVIGNCGFGVAPTRPEHRTGIMRTLEKVEGMSFDALSDGLGDDWPFESFAEYMDAIEAKGSAINLAVLAGHTPIRTYVMGPDAVERIAEDEEVASMATIVREAMEAGAIGFSTSQATTHHGYGGKPVPSRLADLIEIDRLVSAARLGGAKIVQATVGPTLFHDQLSLLSQKHDIPVTWTALLSGMSGPGSHRRHQEITRRQREEGTRIYPQVACRPINFDFEFNEPFPFEMRPLFKQVMQADRDGRKALYRDPAFRDAFREDTASGARNAVAGWIERCVVSMAPDHPEWEERPLRDVAESQGKDPVDFALDLSLETDFVARFRFPILNYDEEEVAELLQDDNMILGLSDAGAHASQLCDACYSTHLLGHWVRERGTLQLEHAIHMLTQKPAELFGIEGRGVIAEGKMADMVIFDPGKIAAGGLERVHDLPAGADRLVAPARGIHKVIVNGELLIDDNQAVPDIAALPGKLLRNGVAA</sequence>
<dbReference type="InterPro" id="IPR050378">
    <property type="entry name" value="Metallo-dep_Hydrolases_sf"/>
</dbReference>
<reference evidence="2 3" key="1">
    <citation type="journal article" date="2014" name="Int. J. Syst. Evol. Microbiol.">
        <title>Sneathiella chungangensis sp. nov., isolated from a marine sand, and emended description of the genus Sneathiella.</title>
        <authorList>
            <person name="Siamphan C."/>
            <person name="Kim H."/>
            <person name="Lee J.S."/>
            <person name="Kim W."/>
        </authorList>
    </citation>
    <scope>NUCLEOTIDE SEQUENCE [LARGE SCALE GENOMIC DNA]</scope>
    <source>
        <strain evidence="2 3">KCTC 32476</strain>
    </source>
</reference>
<keyword evidence="2" id="KW-0378">Hydrolase</keyword>
<dbReference type="InterPro" id="IPR023100">
    <property type="entry name" value="D-aminoacylase_insert_dom_sf"/>
</dbReference>
<organism evidence="2 3">
    <name type="scientific">Sneathiella chungangensis</name>
    <dbReference type="NCBI Taxonomy" id="1418234"/>
    <lineage>
        <taxon>Bacteria</taxon>
        <taxon>Pseudomonadati</taxon>
        <taxon>Pseudomonadota</taxon>
        <taxon>Alphaproteobacteria</taxon>
        <taxon>Sneathiellales</taxon>
        <taxon>Sneathiellaceae</taxon>
        <taxon>Sneathiella</taxon>
    </lineage>
</organism>
<dbReference type="GO" id="GO:0016811">
    <property type="term" value="F:hydrolase activity, acting on carbon-nitrogen (but not peptide) bonds, in linear amides"/>
    <property type="evidence" value="ECO:0007669"/>
    <property type="project" value="InterPro"/>
</dbReference>
<dbReference type="Gene3D" id="2.30.40.10">
    <property type="entry name" value="Urease, subunit C, domain 1"/>
    <property type="match status" value="1"/>
</dbReference>
<dbReference type="PANTHER" id="PTHR11647:SF1">
    <property type="entry name" value="COLLAPSIN RESPONSE MEDIATOR PROTEIN"/>
    <property type="match status" value="1"/>
</dbReference>
<dbReference type="PANTHER" id="PTHR11647">
    <property type="entry name" value="HYDRANTOINASE/DIHYDROPYRIMIDINASE FAMILY MEMBER"/>
    <property type="match status" value="1"/>
</dbReference>
<dbReference type="Gene3D" id="3.20.20.140">
    <property type="entry name" value="Metal-dependent hydrolases"/>
    <property type="match status" value="2"/>
</dbReference>
<comment type="caution">
    <text evidence="2">The sequence shown here is derived from an EMBL/GenBank/DDBJ whole genome shotgun (WGS) entry which is preliminary data.</text>
</comment>
<dbReference type="SUPFAM" id="SSF51556">
    <property type="entry name" value="Metallo-dependent hydrolases"/>
    <property type="match status" value="1"/>
</dbReference>
<protein>
    <submittedName>
        <fullName evidence="2">Amidohydrolase family protein</fullName>
    </submittedName>
</protein>
<dbReference type="Gene3D" id="3.30.1490.130">
    <property type="entry name" value="D-aminoacylase. Domain 3"/>
    <property type="match status" value="1"/>
</dbReference>
<proteinExistence type="predicted"/>
<dbReference type="RefSeq" id="WP_161339335.1">
    <property type="nucleotide sequence ID" value="NZ_JBHSDG010000004.1"/>
</dbReference>
<evidence type="ECO:0000259" key="1">
    <source>
        <dbReference type="Pfam" id="PF07969"/>
    </source>
</evidence>
<dbReference type="EMBL" id="WTVA01000004">
    <property type="protein sequence ID" value="MZR22878.1"/>
    <property type="molecule type" value="Genomic_DNA"/>
</dbReference>
<name>A0A845MFX5_9PROT</name>
<dbReference type="SUPFAM" id="SSF51338">
    <property type="entry name" value="Composite domain of metallo-dependent hydrolases"/>
    <property type="match status" value="1"/>
</dbReference>
<dbReference type="InterPro" id="IPR013108">
    <property type="entry name" value="Amidohydro_3"/>
</dbReference>
<gene>
    <name evidence="2" type="ORF">GQF03_11095</name>
</gene>
<keyword evidence="3" id="KW-1185">Reference proteome</keyword>